<accession>A0ABT9R429</accession>
<feature type="domain" description="Cell envelope-related transcriptional attenuator" evidence="3">
    <location>
        <begin position="178"/>
        <end position="352"/>
    </location>
</feature>
<feature type="transmembrane region" description="Helical" evidence="2">
    <location>
        <begin position="70"/>
        <end position="94"/>
    </location>
</feature>
<dbReference type="InterPro" id="IPR004474">
    <property type="entry name" value="LytR_CpsA_psr"/>
</dbReference>
<dbReference type="PANTHER" id="PTHR33392">
    <property type="entry name" value="POLYISOPRENYL-TEICHOIC ACID--PEPTIDOGLYCAN TEICHOIC ACID TRANSFERASE TAGU"/>
    <property type="match status" value="1"/>
</dbReference>
<dbReference type="RefSeq" id="WP_306861339.1">
    <property type="nucleotide sequence ID" value="NZ_JAUSRB010000002.1"/>
</dbReference>
<evidence type="ECO:0000313" key="4">
    <source>
        <dbReference type="EMBL" id="MDP9863984.1"/>
    </source>
</evidence>
<feature type="transmembrane region" description="Helical" evidence="2">
    <location>
        <begin position="37"/>
        <end position="58"/>
    </location>
</feature>
<dbReference type="NCBIfam" id="TIGR00350">
    <property type="entry name" value="lytR_cpsA_psr"/>
    <property type="match status" value="1"/>
</dbReference>
<keyword evidence="2" id="KW-1133">Transmembrane helix</keyword>
<gene>
    <name evidence="4" type="ORF">J2S55_003250</name>
</gene>
<feature type="transmembrane region" description="Helical" evidence="2">
    <location>
        <begin position="12"/>
        <end position="31"/>
    </location>
</feature>
<dbReference type="EMBL" id="JAUSRB010000002">
    <property type="protein sequence ID" value="MDP9863984.1"/>
    <property type="molecule type" value="Genomic_DNA"/>
</dbReference>
<evidence type="ECO:0000256" key="1">
    <source>
        <dbReference type="ARBA" id="ARBA00006068"/>
    </source>
</evidence>
<dbReference type="Pfam" id="PF03816">
    <property type="entry name" value="LytR_cpsA_psr"/>
    <property type="match status" value="1"/>
</dbReference>
<comment type="similarity">
    <text evidence="1">Belongs to the LytR/CpsA/Psr (LCP) family.</text>
</comment>
<evidence type="ECO:0000256" key="2">
    <source>
        <dbReference type="SAM" id="Phobius"/>
    </source>
</evidence>
<keyword evidence="2" id="KW-0812">Transmembrane</keyword>
<keyword evidence="2" id="KW-0472">Membrane</keyword>
<evidence type="ECO:0000259" key="3">
    <source>
        <dbReference type="Pfam" id="PF03816"/>
    </source>
</evidence>
<dbReference type="InterPro" id="IPR050922">
    <property type="entry name" value="LytR/CpsA/Psr_CW_biosynth"/>
</dbReference>
<keyword evidence="5" id="KW-1185">Reference proteome</keyword>
<dbReference type="PANTHER" id="PTHR33392:SF6">
    <property type="entry name" value="POLYISOPRENYL-TEICHOIC ACID--PEPTIDOGLYCAN TEICHOIC ACID TRANSFERASE TAGU"/>
    <property type="match status" value="1"/>
</dbReference>
<dbReference type="Gene3D" id="3.40.630.190">
    <property type="entry name" value="LCP protein"/>
    <property type="match status" value="1"/>
</dbReference>
<comment type="caution">
    <text evidence="4">The sequence shown here is derived from an EMBL/GenBank/DDBJ whole genome shotgun (WGS) entry which is preliminary data.</text>
</comment>
<evidence type="ECO:0000313" key="5">
    <source>
        <dbReference type="Proteomes" id="UP001230426"/>
    </source>
</evidence>
<reference evidence="4 5" key="1">
    <citation type="submission" date="2023-07" db="EMBL/GenBank/DDBJ databases">
        <title>Sequencing the genomes of 1000 actinobacteria strains.</title>
        <authorList>
            <person name="Klenk H.-P."/>
        </authorList>
    </citation>
    <scope>NUCLEOTIDE SEQUENCE [LARGE SCALE GENOMIC DNA]</scope>
    <source>
        <strain evidence="4 5">DSM 44109</strain>
    </source>
</reference>
<dbReference type="Proteomes" id="UP001230426">
    <property type="component" value="Unassembled WGS sequence"/>
</dbReference>
<organism evidence="4 5">
    <name type="scientific">Streptosporangium brasiliense</name>
    <dbReference type="NCBI Taxonomy" id="47480"/>
    <lineage>
        <taxon>Bacteria</taxon>
        <taxon>Bacillati</taxon>
        <taxon>Actinomycetota</taxon>
        <taxon>Actinomycetes</taxon>
        <taxon>Streptosporangiales</taxon>
        <taxon>Streptosporangiaceae</taxon>
        <taxon>Streptosporangium</taxon>
    </lineage>
</organism>
<proteinExistence type="inferred from homology"/>
<name>A0ABT9R429_9ACTN</name>
<feature type="transmembrane region" description="Helical" evidence="2">
    <location>
        <begin position="106"/>
        <end position="127"/>
    </location>
</feature>
<protein>
    <submittedName>
        <fullName evidence="4">LCP family protein required for cell wall assembly</fullName>
    </submittedName>
</protein>
<sequence length="459" mass="49360">MAGKRGGQSIRTGLALTLGSAALWGLAHLWVGRRVTGALLMGIYLTLVTAIVVTLLRVRTELLSLAVQPAWLWSFALGALLLAAATVAVVVRSYQLVRPESLTRPARYLSALAVGLLCVAVVTPMVYAARLAFVSQHVVTSVFAATTAPIPVDPWKGRERVNILLIGADAAPKRPGVRTDSMTVASIDTRTGDTVLFGLPRNLEHVPMPAGPPREQFPYGFGGEPPYSPGLLNEVFQYAEDYPSMVPGVPKGQRGPTLLKRTLSDITGLDITHYAMVDMSGFAAIIDAMGGVKLTVKEPIVYGRENEGLIQAGTRKLSGEEALWFGRARTYSDDYVRMGRQKCLMNAVAKQADPVTVLRSFEKLADATVHAVSTDIPQGLLPNLIDLSDKVKDSRIKSFQFVPPLINTADPDYRLIKHKVSSILAKSAADAAKPSKAGSAKIPRKDDVHGAITLDFACD</sequence>